<protein>
    <recommendedName>
        <fullName evidence="3">Protein kinase domain-containing protein</fullName>
    </recommendedName>
</protein>
<gene>
    <name evidence="1" type="ORF">UV61_C0008G0036</name>
</gene>
<proteinExistence type="predicted"/>
<dbReference type="EMBL" id="LCFD01000008">
    <property type="protein sequence ID" value="KKS86583.1"/>
    <property type="molecule type" value="Genomic_DNA"/>
</dbReference>
<dbReference type="AlphaFoldDB" id="A0A0G1FI97"/>
<organism evidence="1 2">
    <name type="scientific">Candidatus Gottesmanbacteria bacterium GW2011_GWB1_43_11</name>
    <dbReference type="NCBI Taxonomy" id="1618446"/>
    <lineage>
        <taxon>Bacteria</taxon>
        <taxon>Candidatus Gottesmaniibacteriota</taxon>
    </lineage>
</organism>
<sequence>MRETHRPTTTDVELFMEGIGYPVKREAINEVYPVFFQERRVFRIADRVYKVRPHDSDAEAEFEILRHLIPFYHKYNKHLGRLMVKNTDFTRYLIIDMPYIGRNINDIAIEMDINAYNGESGHSEFSGLTKRGVVDLIHRLHQDQLQFSRQHGKIHGDIMQNRAPNNVLYHLESNRLYLIDAEAYAPADRAAIGRFEYQIKALHDYMLSFVSQ</sequence>
<dbReference type="Proteomes" id="UP000034050">
    <property type="component" value="Unassembled WGS sequence"/>
</dbReference>
<accession>A0A0G1FI97</accession>
<dbReference type="STRING" id="1618446.UV61_C0008G0036"/>
<evidence type="ECO:0000313" key="1">
    <source>
        <dbReference type="EMBL" id="KKS86583.1"/>
    </source>
</evidence>
<evidence type="ECO:0000313" key="2">
    <source>
        <dbReference type="Proteomes" id="UP000034050"/>
    </source>
</evidence>
<reference evidence="1 2" key="1">
    <citation type="journal article" date="2015" name="Nature">
        <title>rRNA introns, odd ribosomes, and small enigmatic genomes across a large radiation of phyla.</title>
        <authorList>
            <person name="Brown C.T."/>
            <person name="Hug L.A."/>
            <person name="Thomas B.C."/>
            <person name="Sharon I."/>
            <person name="Castelle C.J."/>
            <person name="Singh A."/>
            <person name="Wilkins M.J."/>
            <person name="Williams K.H."/>
            <person name="Banfield J.F."/>
        </authorList>
    </citation>
    <scope>NUCLEOTIDE SEQUENCE [LARGE SCALE GENOMIC DNA]</scope>
</reference>
<name>A0A0G1FI97_9BACT</name>
<evidence type="ECO:0008006" key="3">
    <source>
        <dbReference type="Google" id="ProtNLM"/>
    </source>
</evidence>
<comment type="caution">
    <text evidence="1">The sequence shown here is derived from an EMBL/GenBank/DDBJ whole genome shotgun (WGS) entry which is preliminary data.</text>
</comment>